<proteinExistence type="predicted"/>
<name>A0ABQ8IWK6_DERPT</name>
<protein>
    <submittedName>
        <fullName evidence="1">Uncharacterized protein</fullName>
    </submittedName>
</protein>
<evidence type="ECO:0000313" key="1">
    <source>
        <dbReference type="EMBL" id="KAH9414708.1"/>
    </source>
</evidence>
<sequence>MNRVKILIVLNSLSKNNGAKQDFIAIVKQCNDDSEEHASAIICIMDWHLLQTATTTTKMGKKEESILD</sequence>
<gene>
    <name evidence="1" type="ORF">DERP_008548</name>
</gene>
<dbReference type="Proteomes" id="UP000887458">
    <property type="component" value="Unassembled WGS sequence"/>
</dbReference>
<comment type="caution">
    <text evidence="1">The sequence shown here is derived from an EMBL/GenBank/DDBJ whole genome shotgun (WGS) entry which is preliminary data.</text>
</comment>
<reference evidence="1 2" key="1">
    <citation type="journal article" date="2018" name="J. Allergy Clin. Immunol.">
        <title>High-quality assembly of Dermatophagoides pteronyssinus genome and transcriptome reveals a wide range of novel allergens.</title>
        <authorList>
            <person name="Liu X.Y."/>
            <person name="Yang K.Y."/>
            <person name="Wang M.Q."/>
            <person name="Kwok J.S."/>
            <person name="Zeng X."/>
            <person name="Yang Z."/>
            <person name="Xiao X.J."/>
            <person name="Lau C.P."/>
            <person name="Li Y."/>
            <person name="Huang Z.M."/>
            <person name="Ba J.G."/>
            <person name="Yim A.K."/>
            <person name="Ouyang C.Y."/>
            <person name="Ngai S.M."/>
            <person name="Chan T.F."/>
            <person name="Leung E.L."/>
            <person name="Liu L."/>
            <person name="Liu Z.G."/>
            <person name="Tsui S.K."/>
        </authorList>
    </citation>
    <scope>NUCLEOTIDE SEQUENCE [LARGE SCALE GENOMIC DNA]</scope>
    <source>
        <strain evidence="1">Derp</strain>
    </source>
</reference>
<organism evidence="1 2">
    <name type="scientific">Dermatophagoides pteronyssinus</name>
    <name type="common">European house dust mite</name>
    <dbReference type="NCBI Taxonomy" id="6956"/>
    <lineage>
        <taxon>Eukaryota</taxon>
        <taxon>Metazoa</taxon>
        <taxon>Ecdysozoa</taxon>
        <taxon>Arthropoda</taxon>
        <taxon>Chelicerata</taxon>
        <taxon>Arachnida</taxon>
        <taxon>Acari</taxon>
        <taxon>Acariformes</taxon>
        <taxon>Sarcoptiformes</taxon>
        <taxon>Astigmata</taxon>
        <taxon>Psoroptidia</taxon>
        <taxon>Analgoidea</taxon>
        <taxon>Pyroglyphidae</taxon>
        <taxon>Dermatophagoidinae</taxon>
        <taxon>Dermatophagoides</taxon>
    </lineage>
</organism>
<reference evidence="1 2" key="2">
    <citation type="journal article" date="2022" name="Mol. Biol. Evol.">
        <title>Comparative Genomics Reveals Insights into the Divergent Evolution of Astigmatic Mites and Household Pest Adaptations.</title>
        <authorList>
            <person name="Xiong Q."/>
            <person name="Wan A.T."/>
            <person name="Liu X."/>
            <person name="Fung C.S."/>
            <person name="Xiao X."/>
            <person name="Malainual N."/>
            <person name="Hou J."/>
            <person name="Wang L."/>
            <person name="Wang M."/>
            <person name="Yang K.Y."/>
            <person name="Cui Y."/>
            <person name="Leung E.L."/>
            <person name="Nong W."/>
            <person name="Shin S.K."/>
            <person name="Au S.W."/>
            <person name="Jeong K.Y."/>
            <person name="Chew F.T."/>
            <person name="Hui J.H."/>
            <person name="Leung T.F."/>
            <person name="Tungtrongchitr A."/>
            <person name="Zhong N."/>
            <person name="Liu Z."/>
            <person name="Tsui S.K."/>
        </authorList>
    </citation>
    <scope>NUCLEOTIDE SEQUENCE [LARGE SCALE GENOMIC DNA]</scope>
    <source>
        <strain evidence="1">Derp</strain>
    </source>
</reference>
<evidence type="ECO:0000313" key="2">
    <source>
        <dbReference type="Proteomes" id="UP000887458"/>
    </source>
</evidence>
<dbReference type="EMBL" id="NJHN03000105">
    <property type="protein sequence ID" value="KAH9414708.1"/>
    <property type="molecule type" value="Genomic_DNA"/>
</dbReference>
<accession>A0ABQ8IWK6</accession>
<keyword evidence="2" id="KW-1185">Reference proteome</keyword>